<protein>
    <submittedName>
        <fullName evidence="1">Helix-turn-helix domain-containing protein</fullName>
    </submittedName>
</protein>
<keyword evidence="2" id="KW-1185">Reference proteome</keyword>
<dbReference type="RefSeq" id="WP_213753418.1">
    <property type="nucleotide sequence ID" value="NZ_JAHCQH010000004.1"/>
</dbReference>
<dbReference type="SUPFAM" id="SSF46785">
    <property type="entry name" value="Winged helix' DNA-binding domain"/>
    <property type="match status" value="1"/>
</dbReference>
<proteinExistence type="predicted"/>
<accession>A0ABS5R1P9</accession>
<comment type="caution">
    <text evidence="1">The sequence shown here is derived from an EMBL/GenBank/DDBJ whole genome shotgun (WGS) entry which is preliminary data.</text>
</comment>
<dbReference type="Proteomes" id="UP001166585">
    <property type="component" value="Unassembled WGS sequence"/>
</dbReference>
<organism evidence="1 2">
    <name type="scientific">Ancylobacter radicis</name>
    <dbReference type="NCBI Taxonomy" id="2836179"/>
    <lineage>
        <taxon>Bacteria</taxon>
        <taxon>Pseudomonadati</taxon>
        <taxon>Pseudomonadota</taxon>
        <taxon>Alphaproteobacteria</taxon>
        <taxon>Hyphomicrobiales</taxon>
        <taxon>Xanthobacteraceae</taxon>
        <taxon>Ancylobacter</taxon>
    </lineage>
</organism>
<name>A0ABS5R1P9_9HYPH</name>
<dbReference type="InterPro" id="IPR036390">
    <property type="entry name" value="WH_DNA-bd_sf"/>
</dbReference>
<dbReference type="EMBL" id="JAHCQH010000004">
    <property type="protein sequence ID" value="MBS9475541.1"/>
    <property type="molecule type" value="Genomic_DNA"/>
</dbReference>
<gene>
    <name evidence="1" type="ORF">KIP89_00260</name>
</gene>
<evidence type="ECO:0000313" key="2">
    <source>
        <dbReference type="Proteomes" id="UP001166585"/>
    </source>
</evidence>
<reference evidence="1" key="1">
    <citation type="submission" date="2021-05" db="EMBL/GenBank/DDBJ databases">
        <authorList>
            <person name="Sun Q."/>
            <person name="Inoue M."/>
        </authorList>
    </citation>
    <scope>NUCLEOTIDE SEQUENCE</scope>
    <source>
        <strain evidence="1">VKM B-3255</strain>
    </source>
</reference>
<evidence type="ECO:0000313" key="1">
    <source>
        <dbReference type="EMBL" id="MBS9475541.1"/>
    </source>
</evidence>
<sequence length="148" mass="17030">MSAELISWAWDVPALQPSARLVLLALADISDHVAYSPADPEYLAARTMQSEDVVQRRLREMEDAGLLSRVGKGVRLITGERRRFQESSPNDGRRALYDERITREMEARRHERVVHTEDERKRVVQRAQEVIRSLGGITPVESRVQQQR</sequence>
<dbReference type="Pfam" id="PF13730">
    <property type="entry name" value="HTH_36"/>
    <property type="match status" value="1"/>
</dbReference>